<protein>
    <recommendedName>
        <fullName evidence="9">L,D-TPase catalytic domain-containing protein</fullName>
    </recommendedName>
</protein>
<evidence type="ECO:0000313" key="10">
    <source>
        <dbReference type="EMBL" id="GHB03816.1"/>
    </source>
</evidence>
<feature type="region of interest" description="Disordered" evidence="7">
    <location>
        <begin position="34"/>
        <end position="147"/>
    </location>
</feature>
<proteinExistence type="predicted"/>
<feature type="chain" id="PRO_5046652420" description="L,D-TPase catalytic domain-containing protein" evidence="8">
    <location>
        <begin position="27"/>
        <end position="345"/>
    </location>
</feature>
<reference evidence="11" key="1">
    <citation type="journal article" date="2019" name="Int. J. Syst. Evol. Microbiol.">
        <title>The Global Catalogue of Microorganisms (GCM) 10K type strain sequencing project: providing services to taxonomists for standard genome sequencing and annotation.</title>
        <authorList>
            <consortium name="The Broad Institute Genomics Platform"/>
            <consortium name="The Broad Institute Genome Sequencing Center for Infectious Disease"/>
            <person name="Wu L."/>
            <person name="Ma J."/>
        </authorList>
    </citation>
    <scope>NUCLEOTIDE SEQUENCE [LARGE SCALE GENOMIC DNA]</scope>
    <source>
        <strain evidence="11">JCM 4737</strain>
    </source>
</reference>
<keyword evidence="3 6" id="KW-0133">Cell shape</keyword>
<dbReference type="PROSITE" id="PS51257">
    <property type="entry name" value="PROKAR_LIPOPROTEIN"/>
    <property type="match status" value="1"/>
</dbReference>
<dbReference type="Pfam" id="PF03734">
    <property type="entry name" value="YkuD"/>
    <property type="match status" value="1"/>
</dbReference>
<evidence type="ECO:0000259" key="9">
    <source>
        <dbReference type="PROSITE" id="PS52029"/>
    </source>
</evidence>
<keyword evidence="2" id="KW-0808">Transferase</keyword>
<dbReference type="PANTHER" id="PTHR30582:SF33">
    <property type="entry name" value="EXPORTED PROTEIN"/>
    <property type="match status" value="1"/>
</dbReference>
<comment type="caution">
    <text evidence="10">The sequence shown here is derived from an EMBL/GenBank/DDBJ whole genome shotgun (WGS) entry which is preliminary data.</text>
</comment>
<name>A0ABQ3DKA7_9ACTN</name>
<evidence type="ECO:0000256" key="6">
    <source>
        <dbReference type="PROSITE-ProRule" id="PRU01373"/>
    </source>
</evidence>
<evidence type="ECO:0000256" key="1">
    <source>
        <dbReference type="ARBA" id="ARBA00004752"/>
    </source>
</evidence>
<evidence type="ECO:0000256" key="2">
    <source>
        <dbReference type="ARBA" id="ARBA00022679"/>
    </source>
</evidence>
<keyword evidence="8" id="KW-0732">Signal</keyword>
<dbReference type="Gene3D" id="2.40.440.10">
    <property type="entry name" value="L,D-transpeptidase catalytic domain-like"/>
    <property type="match status" value="1"/>
</dbReference>
<keyword evidence="4 6" id="KW-0573">Peptidoglycan synthesis</keyword>
<dbReference type="InterPro" id="IPR036365">
    <property type="entry name" value="PGBD-like_sf"/>
</dbReference>
<feature type="compositionally biased region" description="Low complexity" evidence="7">
    <location>
        <begin position="34"/>
        <end position="52"/>
    </location>
</feature>
<dbReference type="SUPFAM" id="SSF141523">
    <property type="entry name" value="L,D-transpeptidase catalytic domain-like"/>
    <property type="match status" value="1"/>
</dbReference>
<dbReference type="PANTHER" id="PTHR30582">
    <property type="entry name" value="L,D-TRANSPEPTIDASE"/>
    <property type="match status" value="1"/>
</dbReference>
<evidence type="ECO:0000256" key="4">
    <source>
        <dbReference type="ARBA" id="ARBA00022984"/>
    </source>
</evidence>
<feature type="domain" description="L,D-TPase catalytic" evidence="9">
    <location>
        <begin position="232"/>
        <end position="344"/>
    </location>
</feature>
<sequence>MGSKRRRGGPGRAATAWTVTAVVAVAAVTAGCKAQATETGAGGPRPATAAPAHGGGRAPAGDGGSGARGRAGPGRRRRLRRTGAGGPRPAAAAPAHGPAKAPPAPTGATTAPAGPAPTTWPPTADPTPTKPAPPAPGVLMASGSEGAQVRELQARLRQIGHFGRTPTGHYGSVTAAAVSSFQGKRALPRTGTTDTVTWGRLVGMTREPTSAELRPPTAAPVAAPDPRCMTGRVLCISKTSRTLSWMIDGRVVSAMDVRFGSQYTPTREGTFSVYWKSRHHVSTLYDSPMPYALFFSGGQAVHYSSDFAARGYGGASHGCVNVRDEGRIASVFAQVRDGDKVVVHW</sequence>
<dbReference type="RefSeq" id="WP_189715239.1">
    <property type="nucleotide sequence ID" value="NZ_BMVO01000007.1"/>
</dbReference>
<keyword evidence="5 6" id="KW-0961">Cell wall biogenesis/degradation</keyword>
<dbReference type="SUPFAM" id="SSF47090">
    <property type="entry name" value="PGBD-like"/>
    <property type="match status" value="1"/>
</dbReference>
<accession>A0ABQ3DKA7</accession>
<dbReference type="InterPro" id="IPR050979">
    <property type="entry name" value="LD-transpeptidase"/>
</dbReference>
<evidence type="ECO:0000256" key="3">
    <source>
        <dbReference type="ARBA" id="ARBA00022960"/>
    </source>
</evidence>
<feature type="signal peptide" evidence="8">
    <location>
        <begin position="1"/>
        <end position="26"/>
    </location>
</feature>
<dbReference type="InterPro" id="IPR038063">
    <property type="entry name" value="Transpep_catalytic_dom"/>
</dbReference>
<evidence type="ECO:0000256" key="7">
    <source>
        <dbReference type="SAM" id="MobiDB-lite"/>
    </source>
</evidence>
<dbReference type="InterPro" id="IPR036366">
    <property type="entry name" value="PGBDSf"/>
</dbReference>
<dbReference type="InterPro" id="IPR002477">
    <property type="entry name" value="Peptidoglycan-bd-like"/>
</dbReference>
<feature type="active site" description="Proton donor/acceptor" evidence="6">
    <location>
        <position position="302"/>
    </location>
</feature>
<evidence type="ECO:0000313" key="11">
    <source>
        <dbReference type="Proteomes" id="UP000599437"/>
    </source>
</evidence>
<evidence type="ECO:0000256" key="5">
    <source>
        <dbReference type="ARBA" id="ARBA00023316"/>
    </source>
</evidence>
<feature type="compositionally biased region" description="Pro residues" evidence="7">
    <location>
        <begin position="114"/>
        <end position="136"/>
    </location>
</feature>
<dbReference type="Gene3D" id="1.10.101.10">
    <property type="entry name" value="PGBD-like superfamily/PGBD"/>
    <property type="match status" value="1"/>
</dbReference>
<dbReference type="Proteomes" id="UP000599437">
    <property type="component" value="Unassembled WGS sequence"/>
</dbReference>
<feature type="active site" description="Nucleophile" evidence="6">
    <location>
        <position position="319"/>
    </location>
</feature>
<dbReference type="Pfam" id="PF01471">
    <property type="entry name" value="PG_binding_1"/>
    <property type="match status" value="1"/>
</dbReference>
<feature type="compositionally biased region" description="Gly residues" evidence="7">
    <location>
        <begin position="53"/>
        <end position="72"/>
    </location>
</feature>
<dbReference type="CDD" id="cd16913">
    <property type="entry name" value="YkuD_like"/>
    <property type="match status" value="1"/>
</dbReference>
<dbReference type="PROSITE" id="PS52029">
    <property type="entry name" value="LD_TPASE"/>
    <property type="match status" value="1"/>
</dbReference>
<dbReference type="EMBL" id="BMVO01000007">
    <property type="protein sequence ID" value="GHB03816.1"/>
    <property type="molecule type" value="Genomic_DNA"/>
</dbReference>
<keyword evidence="11" id="KW-1185">Reference proteome</keyword>
<dbReference type="InterPro" id="IPR005490">
    <property type="entry name" value="LD_TPept_cat_dom"/>
</dbReference>
<comment type="pathway">
    <text evidence="1 6">Cell wall biogenesis; peptidoglycan biosynthesis.</text>
</comment>
<feature type="compositionally biased region" description="Low complexity" evidence="7">
    <location>
        <begin position="87"/>
        <end position="99"/>
    </location>
</feature>
<evidence type="ECO:0000256" key="8">
    <source>
        <dbReference type="SAM" id="SignalP"/>
    </source>
</evidence>
<gene>
    <name evidence="10" type="ORF">GCM10010346_28380</name>
</gene>
<organism evidence="10 11">
    <name type="scientific">Streptomyces chryseus</name>
    <dbReference type="NCBI Taxonomy" id="68186"/>
    <lineage>
        <taxon>Bacteria</taxon>
        <taxon>Bacillati</taxon>
        <taxon>Actinomycetota</taxon>
        <taxon>Actinomycetes</taxon>
        <taxon>Kitasatosporales</taxon>
        <taxon>Streptomycetaceae</taxon>
        <taxon>Streptomyces</taxon>
    </lineage>
</organism>